<evidence type="ECO:0008006" key="4">
    <source>
        <dbReference type="Google" id="ProtNLM"/>
    </source>
</evidence>
<keyword evidence="3" id="KW-1185">Reference proteome</keyword>
<protein>
    <recommendedName>
        <fullName evidence="4">DUF21 domain-containing protein</fullName>
    </recommendedName>
</protein>
<accession>A0A8X8DB35</accession>
<dbReference type="OrthoDB" id="10546504at2759"/>
<comment type="caution">
    <text evidence="2">The sequence shown here is derived from an EMBL/GenBank/DDBJ whole genome shotgun (WGS) entry which is preliminary data.</text>
</comment>
<evidence type="ECO:0000313" key="3">
    <source>
        <dbReference type="Proteomes" id="UP000886885"/>
    </source>
</evidence>
<gene>
    <name evidence="2" type="ORF">POTOM_007255</name>
</gene>
<dbReference type="EMBL" id="JAAWWB010000003">
    <property type="protein sequence ID" value="KAG6785679.1"/>
    <property type="molecule type" value="Genomic_DNA"/>
</dbReference>
<evidence type="ECO:0000313" key="2">
    <source>
        <dbReference type="EMBL" id="KAG6785679.1"/>
    </source>
</evidence>
<feature type="chain" id="PRO_5036484544" description="DUF21 domain-containing protein" evidence="1">
    <location>
        <begin position="25"/>
        <end position="136"/>
    </location>
</feature>
<reference evidence="2" key="1">
    <citation type="journal article" date="2020" name="bioRxiv">
        <title>Hybrid origin of Populus tomentosa Carr. identified through genome sequencing and phylogenomic analysis.</title>
        <authorList>
            <person name="An X."/>
            <person name="Gao K."/>
            <person name="Chen Z."/>
            <person name="Li J."/>
            <person name="Yang X."/>
            <person name="Yang X."/>
            <person name="Zhou J."/>
            <person name="Guo T."/>
            <person name="Zhao T."/>
            <person name="Huang S."/>
            <person name="Miao D."/>
            <person name="Khan W.U."/>
            <person name="Rao P."/>
            <person name="Ye M."/>
            <person name="Lei B."/>
            <person name="Liao W."/>
            <person name="Wang J."/>
            <person name="Ji L."/>
            <person name="Li Y."/>
            <person name="Guo B."/>
            <person name="Mustafa N.S."/>
            <person name="Li S."/>
            <person name="Yun Q."/>
            <person name="Keller S.R."/>
            <person name="Mao J."/>
            <person name="Zhang R."/>
            <person name="Strauss S.H."/>
        </authorList>
    </citation>
    <scope>NUCLEOTIDE SEQUENCE</scope>
    <source>
        <strain evidence="2">GM15</strain>
        <tissue evidence="2">Leaf</tissue>
    </source>
</reference>
<keyword evidence="1" id="KW-0732">Signal</keyword>
<proteinExistence type="predicted"/>
<feature type="signal peptide" evidence="1">
    <location>
        <begin position="1"/>
        <end position="24"/>
    </location>
</feature>
<evidence type="ECO:0000256" key="1">
    <source>
        <dbReference type="SAM" id="SignalP"/>
    </source>
</evidence>
<sequence>MAMATKFLIASLLLSLLVLYFAEAGHDLIVEALARQGASYHRGHACAREHVGLVVQDAAVFLQEQPLLIASLLVSLLVLHLAEADQKTVVALAKLGVRYPLGLVFARGLAGHAAPDANASLKELPATSTPALAMPP</sequence>
<name>A0A8X8DB35_POPTO</name>
<dbReference type="Proteomes" id="UP000886885">
    <property type="component" value="Chromosome 2A"/>
</dbReference>
<dbReference type="AlphaFoldDB" id="A0A8X8DB35"/>
<organism evidence="2 3">
    <name type="scientific">Populus tomentosa</name>
    <name type="common">Chinese white poplar</name>
    <dbReference type="NCBI Taxonomy" id="118781"/>
    <lineage>
        <taxon>Eukaryota</taxon>
        <taxon>Viridiplantae</taxon>
        <taxon>Streptophyta</taxon>
        <taxon>Embryophyta</taxon>
        <taxon>Tracheophyta</taxon>
        <taxon>Spermatophyta</taxon>
        <taxon>Magnoliopsida</taxon>
        <taxon>eudicotyledons</taxon>
        <taxon>Gunneridae</taxon>
        <taxon>Pentapetalae</taxon>
        <taxon>rosids</taxon>
        <taxon>fabids</taxon>
        <taxon>Malpighiales</taxon>
        <taxon>Salicaceae</taxon>
        <taxon>Saliceae</taxon>
        <taxon>Populus</taxon>
    </lineage>
</organism>